<keyword evidence="2" id="KW-0472">Membrane</keyword>
<gene>
    <name evidence="3" type="ORF">SAMN04488041_101297</name>
</gene>
<organism evidence="3 4">
    <name type="scientific">Sulfitobacter pontiacus</name>
    <dbReference type="NCBI Taxonomy" id="60137"/>
    <lineage>
        <taxon>Bacteria</taxon>
        <taxon>Pseudomonadati</taxon>
        <taxon>Pseudomonadota</taxon>
        <taxon>Alphaproteobacteria</taxon>
        <taxon>Rhodobacterales</taxon>
        <taxon>Roseobacteraceae</taxon>
        <taxon>Sulfitobacter</taxon>
    </lineage>
</organism>
<keyword evidence="2" id="KW-0812">Transmembrane</keyword>
<evidence type="ECO:0000256" key="2">
    <source>
        <dbReference type="SAM" id="Phobius"/>
    </source>
</evidence>
<name>A0A1H2QSX4_9RHOB</name>
<dbReference type="STRING" id="60137.SAMN04488041_101297"/>
<dbReference type="SUPFAM" id="SSF52096">
    <property type="entry name" value="ClpP/crotonase"/>
    <property type="match status" value="1"/>
</dbReference>
<dbReference type="InterPro" id="IPR029045">
    <property type="entry name" value="ClpP/crotonase-like_dom_sf"/>
</dbReference>
<keyword evidence="2" id="KW-1133">Transmembrane helix</keyword>
<evidence type="ECO:0000313" key="4">
    <source>
        <dbReference type="Proteomes" id="UP000183076"/>
    </source>
</evidence>
<dbReference type="RefSeq" id="WP_074634566.1">
    <property type="nucleotide sequence ID" value="NZ_CP160849.1"/>
</dbReference>
<protein>
    <recommendedName>
        <fullName evidence="5">Periplasmic protein</fullName>
    </recommendedName>
</protein>
<feature type="compositionally biased region" description="Basic and acidic residues" evidence="1">
    <location>
        <begin position="60"/>
        <end position="71"/>
    </location>
</feature>
<dbReference type="GeneID" id="94019617"/>
<feature type="transmembrane region" description="Helical" evidence="2">
    <location>
        <begin position="12"/>
        <end position="33"/>
    </location>
</feature>
<dbReference type="EMBL" id="FNNB01000001">
    <property type="protein sequence ID" value="SDW10215.1"/>
    <property type="molecule type" value="Genomic_DNA"/>
</dbReference>
<dbReference type="AlphaFoldDB" id="A0A1H2QSX4"/>
<accession>A0A1H2QSX4</accession>
<proteinExistence type="predicted"/>
<evidence type="ECO:0000313" key="3">
    <source>
        <dbReference type="EMBL" id="SDW10215.1"/>
    </source>
</evidence>
<feature type="region of interest" description="Disordered" evidence="1">
    <location>
        <begin position="46"/>
        <end position="83"/>
    </location>
</feature>
<dbReference type="Gene3D" id="3.90.226.10">
    <property type="entry name" value="2-enoyl-CoA Hydratase, Chain A, domain 1"/>
    <property type="match status" value="1"/>
</dbReference>
<dbReference type="Proteomes" id="UP000183076">
    <property type="component" value="Unassembled WGS sequence"/>
</dbReference>
<evidence type="ECO:0000256" key="1">
    <source>
        <dbReference type="SAM" id="MobiDB-lite"/>
    </source>
</evidence>
<sequence>MKLRRDPSKRPPVARVLGGVLIFQLGLAGLLFWGDLDEGLRLPGFGPRAPGLTEPTRPGDQTRRFQPDRARPGGRPMPDTPLPERLTLTVVEGGARVLLEGGIMAGDAERIEKQITALDPQPEGVILNSPGGSVSDALRLGRYLRDAELTTALRSGDICYSACPYLLAAGTSRDVPEDASVGVHQHFFGESTLLPAFVAVEDIQRGQGEVMTYLDQMGIDPLVMQHALVTPPDEIYLLLPEELTRYRFVENTEPS</sequence>
<reference evidence="4" key="1">
    <citation type="submission" date="2016-10" db="EMBL/GenBank/DDBJ databases">
        <authorList>
            <person name="Varghese N."/>
            <person name="Submissions S."/>
        </authorList>
    </citation>
    <scope>NUCLEOTIDE SEQUENCE [LARGE SCALE GENOMIC DNA]</scope>
    <source>
        <strain evidence="4">DSM 10014</strain>
    </source>
</reference>
<evidence type="ECO:0008006" key="5">
    <source>
        <dbReference type="Google" id="ProtNLM"/>
    </source>
</evidence>